<evidence type="ECO:0000256" key="1">
    <source>
        <dbReference type="SAM" id="Phobius"/>
    </source>
</evidence>
<feature type="transmembrane region" description="Helical" evidence="1">
    <location>
        <begin position="164"/>
        <end position="184"/>
    </location>
</feature>
<feature type="transmembrane region" description="Helical" evidence="1">
    <location>
        <begin position="37"/>
        <end position="56"/>
    </location>
</feature>
<keyword evidence="1" id="KW-0472">Membrane</keyword>
<keyword evidence="1" id="KW-1133">Transmembrane helix</keyword>
<reference evidence="2 3" key="1">
    <citation type="submission" date="2020-10" db="EMBL/GenBank/DDBJ databases">
        <title>Identification of Nocardia species via Next-generation sequencing and recognition of intraspecies genetic diversity.</title>
        <authorList>
            <person name="Li P."/>
            <person name="Li P."/>
            <person name="Lu B."/>
        </authorList>
    </citation>
    <scope>NUCLEOTIDE SEQUENCE [LARGE SCALE GENOMIC DNA]</scope>
    <source>
        <strain evidence="2 3">BJ06-0157</strain>
    </source>
</reference>
<keyword evidence="1" id="KW-0812">Transmembrane</keyword>
<sequence>MAEWKSSAAQPDEDALKVLLGMYAAERSDSAAMMNSGFAQVVALMAYLGVVTTLIGKNEVDAPIILTALPIPALLLLLTYTIHGYNQGLRATSGRTLERLLYPALSAYVPAHHPDGGKPELDPRHFREGKGVDLRHVALGLHSTELLYNTDRANKWHSWFLKGYYVLAAAVVFGFSSAVVGLGIDGVWNEDATSTWTGLDRTVYVLEFILIGFLLAMFSIIAFRAGPKHRERAERAADAVVEAAGRRSSRPMK</sequence>
<dbReference type="RefSeq" id="WP_195133685.1">
    <property type="nucleotide sequence ID" value="NZ_JADLQX010000045.1"/>
</dbReference>
<proteinExistence type="predicted"/>
<gene>
    <name evidence="2" type="ORF">IU459_33900</name>
</gene>
<feature type="transmembrane region" description="Helical" evidence="1">
    <location>
        <begin position="62"/>
        <end position="82"/>
    </location>
</feature>
<comment type="caution">
    <text evidence="2">The sequence shown here is derived from an EMBL/GenBank/DDBJ whole genome shotgun (WGS) entry which is preliminary data.</text>
</comment>
<evidence type="ECO:0000313" key="3">
    <source>
        <dbReference type="Proteomes" id="UP000702209"/>
    </source>
</evidence>
<organism evidence="2 3">
    <name type="scientific">Nocardia amamiensis</name>
    <dbReference type="NCBI Taxonomy" id="404578"/>
    <lineage>
        <taxon>Bacteria</taxon>
        <taxon>Bacillati</taxon>
        <taxon>Actinomycetota</taxon>
        <taxon>Actinomycetes</taxon>
        <taxon>Mycobacteriales</taxon>
        <taxon>Nocardiaceae</taxon>
        <taxon>Nocardia</taxon>
    </lineage>
</organism>
<evidence type="ECO:0000313" key="2">
    <source>
        <dbReference type="EMBL" id="MBF6302497.1"/>
    </source>
</evidence>
<accession>A0ABS0D0W7</accession>
<keyword evidence="3" id="KW-1185">Reference proteome</keyword>
<dbReference type="Proteomes" id="UP000702209">
    <property type="component" value="Unassembled WGS sequence"/>
</dbReference>
<dbReference type="EMBL" id="JADLQX010000045">
    <property type="protein sequence ID" value="MBF6302497.1"/>
    <property type="molecule type" value="Genomic_DNA"/>
</dbReference>
<name>A0ABS0D0W7_9NOCA</name>
<feature type="transmembrane region" description="Helical" evidence="1">
    <location>
        <begin position="204"/>
        <end position="225"/>
    </location>
</feature>
<protein>
    <submittedName>
        <fullName evidence="2">Uncharacterized protein</fullName>
    </submittedName>
</protein>